<dbReference type="InterPro" id="IPR008936">
    <property type="entry name" value="Rho_GTPase_activation_prot"/>
</dbReference>
<proteinExistence type="predicted"/>
<sequence>SQFPNVYWSADYKSGIEKLSDQSLRSLKQLHEVRKLVFSYMNYHHSNSEYLTKLAIDAYSLESGFRDPVENENGEKPDINMYYAYGLHVRGASQESQISINLASVLDKEILEPLTAFLKINEPQIKKHLRDLSQRFQDYEETYNVVENLRLKYDETLRLNEISVSDPNKIEETEITQADDSFQDESNNSLTEEERETVISSTSPSPESTLESEFDFPILIGGAVEIDDPADFTKLLKKLIDSISTIRRKIPIPGYKNQIFSSNQLCEWLIRYRPFGMDPSRRNMEKFGQGLIDLKLLVGTGFFAKKFNSENMWFEWSDLAYFVAEYKSSNPGQAPQLPARSQTTPQIKLPSQRLSKIVLDEQATKFVNDTSKRFNGMFRSVKSSLMKNDYSSQLLDLEDQYNLMYLELQEIKHFLELDIFSKSHIIEGFEKSRIEVVYQTLTKLLEIMYSFSLSSTSRMHKLATELIKDVNKPEHYEKDFNDLLNHFSTGIYFPSIVAPDVLTKKHYSTNQSNNNFQNIKFQFNLYKDISLQPSQGEGKSEILSISSIPQIIYQSLNLIEASEASMKELSVHWLGPINHQAYWLLKEELIEIINSFIPKDETLEVSKEILLHRDILSEVNLLFKSKHVSDVVNFFKNWLLEISDSLLPCMIYDSLVSNYGNESDGKSSNTESRRTEGIRLLSSIPRSNLSSLIFILEHISKVFGLGVLPNYGESDEISQELELNPDTLLDVVAQLNSMDQIGSVPFIHLIFRPSAVKNSSGFKPPISVYNDILFDLLDIKVRAKLLENLVTNEKNYLSKKQNEKNNLGIQKKLPATGASQSNQNQQAAPQTPSRNGSDNTPGRPLVNGVIPKSPRPVSGENFSLRPFRTGTTPRPSPCSSP</sequence>
<feature type="domain" description="Rho-GAP" evidence="2">
    <location>
        <begin position="529"/>
        <end position="797"/>
    </location>
</feature>
<keyword evidence="4" id="KW-1185">Reference proteome</keyword>
<evidence type="ECO:0000256" key="1">
    <source>
        <dbReference type="SAM" id="MobiDB-lite"/>
    </source>
</evidence>
<feature type="compositionally biased region" description="Polar residues" evidence="1">
    <location>
        <begin position="175"/>
        <end position="190"/>
    </location>
</feature>
<dbReference type="SUPFAM" id="SSF103657">
    <property type="entry name" value="BAR/IMD domain-like"/>
    <property type="match status" value="1"/>
</dbReference>
<dbReference type="InterPro" id="IPR000198">
    <property type="entry name" value="RhoGAP_dom"/>
</dbReference>
<dbReference type="SUPFAM" id="SSF48350">
    <property type="entry name" value="GTPase activation domain, GAP"/>
    <property type="match status" value="1"/>
</dbReference>
<accession>A0A1E4RIV5</accession>
<dbReference type="Gene3D" id="1.10.555.10">
    <property type="entry name" value="Rho GTPase activation protein"/>
    <property type="match status" value="1"/>
</dbReference>
<dbReference type="GeneID" id="30998395"/>
<evidence type="ECO:0000313" key="4">
    <source>
        <dbReference type="Proteomes" id="UP000095085"/>
    </source>
</evidence>
<dbReference type="RefSeq" id="XP_020076266.1">
    <property type="nucleotide sequence ID" value="XM_020223846.1"/>
</dbReference>
<organism evidence="3 4">
    <name type="scientific">Hyphopichia burtonii NRRL Y-1933</name>
    <dbReference type="NCBI Taxonomy" id="984485"/>
    <lineage>
        <taxon>Eukaryota</taxon>
        <taxon>Fungi</taxon>
        <taxon>Dikarya</taxon>
        <taxon>Ascomycota</taxon>
        <taxon>Saccharomycotina</taxon>
        <taxon>Pichiomycetes</taxon>
        <taxon>Debaryomycetaceae</taxon>
        <taxon>Hyphopichia</taxon>
    </lineage>
</organism>
<dbReference type="GO" id="GO:0007165">
    <property type="term" value="P:signal transduction"/>
    <property type="evidence" value="ECO:0007669"/>
    <property type="project" value="InterPro"/>
</dbReference>
<protein>
    <recommendedName>
        <fullName evidence="2">Rho-GAP domain-containing protein</fullName>
    </recommendedName>
</protein>
<dbReference type="EMBL" id="KV454541">
    <property type="protein sequence ID" value="ODV67199.1"/>
    <property type="molecule type" value="Genomic_DNA"/>
</dbReference>
<feature type="non-terminal residue" evidence="3">
    <location>
        <position position="881"/>
    </location>
</feature>
<dbReference type="InterPro" id="IPR027267">
    <property type="entry name" value="AH/BAR_dom_sf"/>
</dbReference>
<feature type="compositionally biased region" description="Low complexity" evidence="1">
    <location>
        <begin position="200"/>
        <end position="210"/>
    </location>
</feature>
<dbReference type="AlphaFoldDB" id="A0A1E4RIV5"/>
<name>A0A1E4RIV5_9ASCO</name>
<dbReference type="PROSITE" id="PS50238">
    <property type="entry name" value="RHOGAP"/>
    <property type="match status" value="1"/>
</dbReference>
<dbReference type="Gene3D" id="1.20.1270.60">
    <property type="entry name" value="Arfaptin homology (AH) domain/BAR domain"/>
    <property type="match status" value="1"/>
</dbReference>
<feature type="region of interest" description="Disordered" evidence="1">
    <location>
        <begin position="816"/>
        <end position="881"/>
    </location>
</feature>
<feature type="non-terminal residue" evidence="3">
    <location>
        <position position="1"/>
    </location>
</feature>
<feature type="region of interest" description="Disordered" evidence="1">
    <location>
        <begin position="170"/>
        <end position="210"/>
    </location>
</feature>
<dbReference type="STRING" id="984485.A0A1E4RIV5"/>
<dbReference type="OrthoDB" id="2155291at2759"/>
<dbReference type="Proteomes" id="UP000095085">
    <property type="component" value="Unassembled WGS sequence"/>
</dbReference>
<evidence type="ECO:0000313" key="3">
    <source>
        <dbReference type="EMBL" id="ODV67199.1"/>
    </source>
</evidence>
<reference evidence="4" key="1">
    <citation type="submission" date="2016-05" db="EMBL/GenBank/DDBJ databases">
        <title>Comparative genomics of biotechnologically important yeasts.</title>
        <authorList>
            <consortium name="DOE Joint Genome Institute"/>
            <person name="Riley R."/>
            <person name="Haridas S."/>
            <person name="Wolfe K.H."/>
            <person name="Lopes M.R."/>
            <person name="Hittinger C.T."/>
            <person name="Goker M."/>
            <person name="Salamov A."/>
            <person name="Wisecaver J."/>
            <person name="Long T.M."/>
            <person name="Aerts A.L."/>
            <person name="Barry K."/>
            <person name="Choi C."/>
            <person name="Clum A."/>
            <person name="Coughlan A.Y."/>
            <person name="Deshpande S."/>
            <person name="Douglass A.P."/>
            <person name="Hanson S.J."/>
            <person name="Klenk H.-P."/>
            <person name="Labutti K."/>
            <person name="Lapidus A."/>
            <person name="Lindquist E."/>
            <person name="Lipzen A."/>
            <person name="Meier-Kolthoff J.P."/>
            <person name="Ohm R.A."/>
            <person name="Otillar R.P."/>
            <person name="Pangilinan J."/>
            <person name="Peng Y."/>
            <person name="Rokas A."/>
            <person name="Rosa C.A."/>
            <person name="Scheuner C."/>
            <person name="Sibirny A.A."/>
            <person name="Slot J.C."/>
            <person name="Stielow J.B."/>
            <person name="Sun H."/>
            <person name="Kurtzman C.P."/>
            <person name="Blackwell M."/>
            <person name="Grigoriev I.V."/>
            <person name="Jeffries T.W."/>
        </authorList>
    </citation>
    <scope>NUCLEOTIDE SEQUENCE [LARGE SCALE GENOMIC DNA]</scope>
    <source>
        <strain evidence="4">NRRL Y-1933</strain>
    </source>
</reference>
<gene>
    <name evidence="3" type="ORF">HYPBUDRAFT_89541</name>
</gene>
<evidence type="ECO:0000259" key="2">
    <source>
        <dbReference type="PROSITE" id="PS50238"/>
    </source>
</evidence>
<feature type="compositionally biased region" description="Low complexity" evidence="1">
    <location>
        <begin position="816"/>
        <end position="832"/>
    </location>
</feature>